<dbReference type="Pfam" id="PF20123">
    <property type="entry name" value="DUF6513"/>
    <property type="match status" value="1"/>
</dbReference>
<dbReference type="RefSeq" id="WP_149499750.1">
    <property type="nucleotide sequence ID" value="NZ_JAJMQV010000083.1"/>
</dbReference>
<feature type="domain" description="Pterin-binding" evidence="1">
    <location>
        <begin position="104"/>
        <end position="336"/>
    </location>
</feature>
<dbReference type="PANTHER" id="PTHR20941:SF1">
    <property type="entry name" value="FOLIC ACID SYNTHESIS PROTEIN FOL1"/>
    <property type="match status" value="1"/>
</dbReference>
<dbReference type="InterPro" id="IPR045406">
    <property type="entry name" value="DUF6513"/>
</dbReference>
<dbReference type="PROSITE" id="PS50972">
    <property type="entry name" value="PTERIN_BINDING"/>
    <property type="match status" value="1"/>
</dbReference>
<sequence>MNPNYSARHYHFVTGKLAASAVGDIVSKLSERYGFGYSIDVLPITVAALMTAKWIAKRVSPPESTTHVVVPGYCDRELDALTQRLDEMGQAELVVGPKDCRDMGQLFGQQRPPLNLDQYDIEIIAEINHAPRLTIAEVVRQAKRLVADGANRIDLGCDPSAPSESIDGYVSALVELGIQVSIDTFDPGEAERAIQAGASLVLSVNSGNRDKAVDWPAEVVVIPDTPSDLDSLDATVEFLSRRNVAMRLDPILEPIGAGLAESLVRYAETRRRYPELAMMMGIGNLTELSDVDSAGINLILLGICQELRIESVLTTQVINWARTSVRECDLARRIVRASVRRRTPPKNMSDGLVMLRDHRQVPYSPEMFEELAVAIKDNNYRLFAQDDQIHLVSRQLHLQDEDAFGLFAQLLEQPISDNVDPGHAFYLGFEMAKATIALQLGKQYDQDRALRWGILTQEERSHRLERTNRHRRSQESDQ</sequence>
<reference evidence="2 3" key="1">
    <citation type="submission" date="2023-06" db="EMBL/GenBank/DDBJ databases">
        <title>Roseiconus lacunae JC819 isolated from Gulf of Mannar region, Tamil Nadu.</title>
        <authorList>
            <person name="Pk S."/>
            <person name="Ch S."/>
            <person name="Ch V.R."/>
        </authorList>
    </citation>
    <scope>NUCLEOTIDE SEQUENCE [LARGE SCALE GENOMIC DNA]</scope>
    <source>
        <strain evidence="2 3">JC819</strain>
    </source>
</reference>
<dbReference type="Proteomes" id="UP001239462">
    <property type="component" value="Unassembled WGS sequence"/>
</dbReference>
<evidence type="ECO:0000313" key="3">
    <source>
        <dbReference type="Proteomes" id="UP001239462"/>
    </source>
</evidence>
<dbReference type="InterPro" id="IPR045031">
    <property type="entry name" value="DHP_synth-like"/>
</dbReference>
<protein>
    <submittedName>
        <fullName evidence="2">DUF6513 domain-containing protein</fullName>
    </submittedName>
</protein>
<organism evidence="2 3">
    <name type="scientific">Roseiconus lacunae</name>
    <dbReference type="NCBI Taxonomy" id="2605694"/>
    <lineage>
        <taxon>Bacteria</taxon>
        <taxon>Pseudomonadati</taxon>
        <taxon>Planctomycetota</taxon>
        <taxon>Planctomycetia</taxon>
        <taxon>Pirellulales</taxon>
        <taxon>Pirellulaceae</taxon>
        <taxon>Roseiconus</taxon>
    </lineage>
</organism>
<evidence type="ECO:0000259" key="1">
    <source>
        <dbReference type="PROSITE" id="PS50972"/>
    </source>
</evidence>
<dbReference type="PANTHER" id="PTHR20941">
    <property type="entry name" value="FOLATE SYNTHESIS PROTEINS"/>
    <property type="match status" value="1"/>
</dbReference>
<accession>A0ABT7PKY4</accession>
<name>A0ABT7PKY4_9BACT</name>
<comment type="caution">
    <text evidence="2">The sequence shown here is derived from an EMBL/GenBank/DDBJ whole genome shotgun (WGS) entry which is preliminary data.</text>
</comment>
<dbReference type="Pfam" id="PF00809">
    <property type="entry name" value="Pterin_bind"/>
    <property type="match status" value="1"/>
</dbReference>
<proteinExistence type="predicted"/>
<dbReference type="Gene3D" id="3.20.20.20">
    <property type="entry name" value="Dihydropteroate synthase-like"/>
    <property type="match status" value="1"/>
</dbReference>
<dbReference type="SUPFAM" id="SSF51717">
    <property type="entry name" value="Dihydropteroate synthetase-like"/>
    <property type="match status" value="1"/>
</dbReference>
<keyword evidence="3" id="KW-1185">Reference proteome</keyword>
<dbReference type="InterPro" id="IPR011005">
    <property type="entry name" value="Dihydropteroate_synth-like_sf"/>
</dbReference>
<dbReference type="InterPro" id="IPR000489">
    <property type="entry name" value="Pterin-binding_dom"/>
</dbReference>
<evidence type="ECO:0000313" key="2">
    <source>
        <dbReference type="EMBL" id="MDM4017160.1"/>
    </source>
</evidence>
<gene>
    <name evidence="2" type="ORF">QTN89_17070</name>
</gene>
<dbReference type="EMBL" id="JASZZN010000012">
    <property type="protein sequence ID" value="MDM4017160.1"/>
    <property type="molecule type" value="Genomic_DNA"/>
</dbReference>